<reference evidence="2" key="1">
    <citation type="submission" date="2011-11" db="EMBL/GenBank/DDBJ databases">
        <title>Improved High-Quality Draft sequence of Desulfovibrio sp. U5L.</title>
        <authorList>
            <consortium name="US DOE Joint Genome Institute"/>
            <person name="Lucas S."/>
            <person name="Han J."/>
            <person name="Lapidus A."/>
            <person name="Cheng J.-F."/>
            <person name="Goodwin L."/>
            <person name="Pitluck S."/>
            <person name="Peters L."/>
            <person name="Ovchinnikova G."/>
            <person name="Held B."/>
            <person name="Detter J.C."/>
            <person name="Han C."/>
            <person name="Tapia R."/>
            <person name="Land M."/>
            <person name="Hauser L."/>
            <person name="Kyrpides N."/>
            <person name="Ivanova N."/>
            <person name="Pagani I."/>
            <person name="Gabster J."/>
            <person name="Walker C."/>
            <person name="Stolyar S."/>
            <person name="Stahl D."/>
            <person name="Arkin A."/>
            <person name="Dehal P."/>
            <person name="Hazen T."/>
            <person name="Woyke T."/>
        </authorList>
    </citation>
    <scope>NUCLEOTIDE SEQUENCE [LARGE SCALE GENOMIC DNA]</scope>
    <source>
        <strain evidence="2">U5L</strain>
    </source>
</reference>
<evidence type="ECO:0000313" key="2">
    <source>
        <dbReference type="EMBL" id="EIG55097.1"/>
    </source>
</evidence>
<organism evidence="2">
    <name type="scientific">Desulfovibrio sp. U5L</name>
    <dbReference type="NCBI Taxonomy" id="596152"/>
    <lineage>
        <taxon>Bacteria</taxon>
        <taxon>Pseudomonadati</taxon>
        <taxon>Thermodesulfobacteriota</taxon>
        <taxon>Desulfovibrionia</taxon>
        <taxon>Desulfovibrionales</taxon>
        <taxon>Desulfovibrionaceae</taxon>
        <taxon>Desulfovibrio</taxon>
    </lineage>
</organism>
<dbReference type="OrthoDB" id="9830091at2"/>
<feature type="signal peptide" evidence="1">
    <location>
        <begin position="1"/>
        <end position="23"/>
    </location>
</feature>
<gene>
    <name evidence="2" type="ORF">DesU5LDRAFT_3475</name>
</gene>
<evidence type="ECO:0008006" key="3">
    <source>
        <dbReference type="Google" id="ProtNLM"/>
    </source>
</evidence>
<accession>I2Q5P1</accession>
<feature type="chain" id="PRO_5003663770" description="Lipoprotein" evidence="1">
    <location>
        <begin position="24"/>
        <end position="113"/>
    </location>
</feature>
<keyword evidence="1" id="KW-0732">Signal</keyword>
<dbReference type="STRING" id="596152.DesU5LDRAFT_3475"/>
<dbReference type="eggNOG" id="ENOG50308AG">
    <property type="taxonomic scope" value="Bacteria"/>
</dbReference>
<dbReference type="EMBL" id="JH600068">
    <property type="protein sequence ID" value="EIG55097.1"/>
    <property type="molecule type" value="Genomic_DNA"/>
</dbReference>
<sequence length="113" mass="12133">MHGSFGQALLLIVFCLAAGGCTAQPTPYSPSEFYGDCLTWKGVEPCDSGNKICRSYQDVIVAKHPSAAACREACKKAHDDLFSEQTSLQACGGVVEHGSDLCEQECLRQYPGQ</sequence>
<proteinExistence type="predicted"/>
<name>I2Q5P1_9BACT</name>
<dbReference type="HOGENOM" id="CLU_2141904_0_0_7"/>
<evidence type="ECO:0000256" key="1">
    <source>
        <dbReference type="SAM" id="SignalP"/>
    </source>
</evidence>
<protein>
    <recommendedName>
        <fullName evidence="3">Lipoprotein</fullName>
    </recommendedName>
</protein>
<dbReference type="AlphaFoldDB" id="I2Q5P1"/>